<feature type="domain" description="Serine aminopeptidase S33" evidence="2">
    <location>
        <begin position="28"/>
        <end position="280"/>
    </location>
</feature>
<dbReference type="InterPro" id="IPR022742">
    <property type="entry name" value="Hydrolase_4"/>
</dbReference>
<dbReference type="InterPro" id="IPR029058">
    <property type="entry name" value="AB_hydrolase_fold"/>
</dbReference>
<keyword evidence="4" id="KW-1185">Reference proteome</keyword>
<reference evidence="3" key="1">
    <citation type="submission" date="2023-06" db="EMBL/GenBank/DDBJ databases">
        <title>Genome-scale phylogeny and comparative genomics of the fungal order Sordariales.</title>
        <authorList>
            <consortium name="Lawrence Berkeley National Laboratory"/>
            <person name="Hensen N."/>
            <person name="Bonometti L."/>
            <person name="Westerberg I."/>
            <person name="Brannstrom I.O."/>
            <person name="Guillou S."/>
            <person name="Cros-Aarteil S."/>
            <person name="Calhoun S."/>
            <person name="Haridas S."/>
            <person name="Kuo A."/>
            <person name="Mondo S."/>
            <person name="Pangilinan J."/>
            <person name="Riley R."/>
            <person name="LaButti K."/>
            <person name="Andreopoulos B."/>
            <person name="Lipzen A."/>
            <person name="Chen C."/>
            <person name="Yanf M."/>
            <person name="Daum C."/>
            <person name="Ng V."/>
            <person name="Clum A."/>
            <person name="Steindorff A."/>
            <person name="Ohm R."/>
            <person name="Martin F."/>
            <person name="Silar P."/>
            <person name="Natvig D."/>
            <person name="Lalanne C."/>
            <person name="Gautier V."/>
            <person name="Ament-velasquez S.L."/>
            <person name="Kruys A."/>
            <person name="Hutchinson M.I."/>
            <person name="Powell A.J."/>
            <person name="Barry K."/>
            <person name="Miller A.N."/>
            <person name="Grigoriev I.V."/>
            <person name="Debuchy R."/>
            <person name="Gladieux P."/>
            <person name="Thoren M.H."/>
            <person name="Johannesson H."/>
        </authorList>
    </citation>
    <scope>NUCLEOTIDE SEQUENCE</scope>
    <source>
        <strain evidence="3">SMH2392-1A</strain>
    </source>
</reference>
<dbReference type="FunFam" id="3.40.50.1820:FF:000255">
    <property type="entry name" value="Alpha/beta hydrolase, putative"/>
    <property type="match status" value="1"/>
</dbReference>
<dbReference type="InterPro" id="IPR051044">
    <property type="entry name" value="MAG_DAG_Lipase"/>
</dbReference>
<gene>
    <name evidence="3" type="ORF">B0T26DRAFT_637648</name>
</gene>
<dbReference type="RefSeq" id="XP_060300814.1">
    <property type="nucleotide sequence ID" value="XM_060436947.1"/>
</dbReference>
<dbReference type="SUPFAM" id="SSF53474">
    <property type="entry name" value="alpha/beta-Hydrolases"/>
    <property type="match status" value="1"/>
</dbReference>
<sequence>MTTFTEQEGTFDVGGKSLYTKTFLPAGPIKAKLVFVHGFSDHVGRYTAFFSALAERGIAVYGFDQRGWGRSVSKPSEKGLTGPTTRVIADIAAFVQPHLPASPSSDPPLFVMGHSMGGGEVLTLAADAAYQDSVVRHVRGWLLESPFISFSPEEQPSWLKINAGRLAGRLLPRHQLYHELAPANLSRDAAVVQSIGEDTLMHNTGTLEGLAGLLDRTQSLVGGATRPRGDAVRSVWFGHGTSDKATNFASSKNYFDKFLDAVPDKQFKAYDGWYHQLHADGPCSAEFYRDVGDWILAHVDAPTPAPTPTTDANPSAPAAAPSTDAKL</sequence>
<dbReference type="Gene3D" id="3.40.50.1820">
    <property type="entry name" value="alpha/beta hydrolase"/>
    <property type="match status" value="1"/>
</dbReference>
<evidence type="ECO:0000313" key="3">
    <source>
        <dbReference type="EMBL" id="KAK0727959.1"/>
    </source>
</evidence>
<evidence type="ECO:0000313" key="4">
    <source>
        <dbReference type="Proteomes" id="UP001172101"/>
    </source>
</evidence>
<organism evidence="3 4">
    <name type="scientific">Lasiosphaeria miniovina</name>
    <dbReference type="NCBI Taxonomy" id="1954250"/>
    <lineage>
        <taxon>Eukaryota</taxon>
        <taxon>Fungi</taxon>
        <taxon>Dikarya</taxon>
        <taxon>Ascomycota</taxon>
        <taxon>Pezizomycotina</taxon>
        <taxon>Sordariomycetes</taxon>
        <taxon>Sordariomycetidae</taxon>
        <taxon>Sordariales</taxon>
        <taxon>Lasiosphaeriaceae</taxon>
        <taxon>Lasiosphaeria</taxon>
    </lineage>
</organism>
<comment type="caution">
    <text evidence="3">The sequence shown here is derived from an EMBL/GenBank/DDBJ whole genome shotgun (WGS) entry which is preliminary data.</text>
</comment>
<dbReference type="GO" id="GO:0016787">
    <property type="term" value="F:hydrolase activity"/>
    <property type="evidence" value="ECO:0007669"/>
    <property type="project" value="UniProtKB-KW"/>
</dbReference>
<dbReference type="GeneID" id="85320217"/>
<keyword evidence="3" id="KW-0378">Hydrolase</keyword>
<dbReference type="PANTHER" id="PTHR11614">
    <property type="entry name" value="PHOSPHOLIPASE-RELATED"/>
    <property type="match status" value="1"/>
</dbReference>
<evidence type="ECO:0000256" key="1">
    <source>
        <dbReference type="SAM" id="MobiDB-lite"/>
    </source>
</evidence>
<dbReference type="Proteomes" id="UP001172101">
    <property type="component" value="Unassembled WGS sequence"/>
</dbReference>
<dbReference type="AlphaFoldDB" id="A0AA40B5E8"/>
<evidence type="ECO:0000259" key="2">
    <source>
        <dbReference type="Pfam" id="PF12146"/>
    </source>
</evidence>
<feature type="compositionally biased region" description="Low complexity" evidence="1">
    <location>
        <begin position="308"/>
        <end position="327"/>
    </location>
</feature>
<dbReference type="Pfam" id="PF12146">
    <property type="entry name" value="Hydrolase_4"/>
    <property type="match status" value="1"/>
</dbReference>
<accession>A0AA40B5E8</accession>
<name>A0AA40B5E8_9PEZI</name>
<dbReference type="EMBL" id="JAUIRO010000002">
    <property type="protein sequence ID" value="KAK0727959.1"/>
    <property type="molecule type" value="Genomic_DNA"/>
</dbReference>
<protein>
    <submittedName>
        <fullName evidence="3">Alpha/Beta hydrolase protein</fullName>
    </submittedName>
</protein>
<proteinExistence type="predicted"/>
<feature type="region of interest" description="Disordered" evidence="1">
    <location>
        <begin position="302"/>
        <end position="327"/>
    </location>
</feature>